<dbReference type="AlphaFoldDB" id="M0B5F5"/>
<organism evidence="1 2">
    <name type="scientific">Natrialba aegyptia DSM 13077</name>
    <dbReference type="NCBI Taxonomy" id="1227491"/>
    <lineage>
        <taxon>Archaea</taxon>
        <taxon>Methanobacteriati</taxon>
        <taxon>Methanobacteriota</taxon>
        <taxon>Stenosarchaea group</taxon>
        <taxon>Halobacteria</taxon>
        <taxon>Halobacteriales</taxon>
        <taxon>Natrialbaceae</taxon>
        <taxon>Natrialba</taxon>
    </lineage>
</organism>
<name>M0B5F5_9EURY</name>
<accession>M0B5F5</accession>
<protein>
    <submittedName>
        <fullName evidence="1">Uncharacterized protein</fullName>
    </submittedName>
</protein>
<reference evidence="1 2" key="1">
    <citation type="journal article" date="2014" name="PLoS Genet.">
        <title>Phylogenetically driven sequencing of extremely halophilic archaea reveals strategies for static and dynamic osmo-response.</title>
        <authorList>
            <person name="Becker E.A."/>
            <person name="Seitzer P.M."/>
            <person name="Tritt A."/>
            <person name="Larsen D."/>
            <person name="Krusor M."/>
            <person name="Yao A.I."/>
            <person name="Wu D."/>
            <person name="Madern D."/>
            <person name="Eisen J.A."/>
            <person name="Darling A.E."/>
            <person name="Facciotti M.T."/>
        </authorList>
    </citation>
    <scope>NUCLEOTIDE SEQUENCE [LARGE SCALE GENOMIC DNA]</scope>
    <source>
        <strain evidence="1 2">DSM 13077</strain>
    </source>
</reference>
<proteinExistence type="predicted"/>
<gene>
    <name evidence="1" type="ORF">C480_10230</name>
</gene>
<dbReference type="EMBL" id="AOIP01000022">
    <property type="protein sequence ID" value="ELZ05767.1"/>
    <property type="molecule type" value="Genomic_DNA"/>
</dbReference>
<dbReference type="PATRIC" id="fig|1227491.4.peg.2104"/>
<keyword evidence="2" id="KW-1185">Reference proteome</keyword>
<dbReference type="Proteomes" id="UP000011591">
    <property type="component" value="Unassembled WGS sequence"/>
</dbReference>
<evidence type="ECO:0000313" key="1">
    <source>
        <dbReference type="EMBL" id="ELZ05767.1"/>
    </source>
</evidence>
<evidence type="ECO:0000313" key="2">
    <source>
        <dbReference type="Proteomes" id="UP000011591"/>
    </source>
</evidence>
<comment type="caution">
    <text evidence="1">The sequence shown here is derived from an EMBL/GenBank/DDBJ whole genome shotgun (WGS) entry which is preliminary data.</text>
</comment>
<sequence length="333" mass="39706">MTRDQQTSIDPFHELNRYDERGEDWPSAEVFKEPRRTLGNRWAKFHAARDCGSRNVAFVENTTHRPTSEKYEFSLRCWQCGHEIDEDEVLFIGGDWFSEHGWMEYGRPLEDLWIPPERVLELGSDPDRDELVHVLNLCRIERNASFHGVSFKNEQYDECEDCGKETMLRFDRRCRMCYDGEWTDQMQSTVESLGISVRERNHSFVHRLESEIDPLSINGRAFEDKILWRRHDAENVPKLVEVTQCLKDDSDGHWEYVLTDMTHTSEWRYHEDDLADCFWDTGLYNNEYAKPVQDDRIREVYQHVCDHSFSMVYDPDTHETDGEQCLNCRKRRE</sequence>